<dbReference type="Pfam" id="PF00892">
    <property type="entry name" value="EamA"/>
    <property type="match status" value="1"/>
</dbReference>
<feature type="transmembrane region" description="Helical" evidence="1">
    <location>
        <begin position="86"/>
        <end position="106"/>
    </location>
</feature>
<dbReference type="InterPro" id="IPR037185">
    <property type="entry name" value="EmrE-like"/>
</dbReference>
<feature type="transmembrane region" description="Helical" evidence="1">
    <location>
        <begin position="235"/>
        <end position="255"/>
    </location>
</feature>
<dbReference type="InterPro" id="IPR000620">
    <property type="entry name" value="EamA_dom"/>
</dbReference>
<dbReference type="RefSeq" id="WP_376892574.1">
    <property type="nucleotide sequence ID" value="NZ_JBHULS010000002.1"/>
</dbReference>
<feature type="transmembrane region" description="Helical" evidence="1">
    <location>
        <begin position="33"/>
        <end position="53"/>
    </location>
</feature>
<reference evidence="4" key="1">
    <citation type="journal article" date="2019" name="Int. J. Syst. Evol. Microbiol.">
        <title>The Global Catalogue of Microorganisms (GCM) 10K type strain sequencing project: providing services to taxonomists for standard genome sequencing and annotation.</title>
        <authorList>
            <consortium name="The Broad Institute Genomics Platform"/>
            <consortium name="The Broad Institute Genome Sequencing Center for Infectious Disease"/>
            <person name="Wu L."/>
            <person name="Ma J."/>
        </authorList>
    </citation>
    <scope>NUCLEOTIDE SEQUENCE [LARGE SCALE GENOMIC DNA]</scope>
    <source>
        <strain evidence="4">KCTC 42587</strain>
    </source>
</reference>
<feature type="transmembrane region" description="Helical" evidence="1">
    <location>
        <begin position="211"/>
        <end position="229"/>
    </location>
</feature>
<keyword evidence="1" id="KW-1133">Transmembrane helix</keyword>
<feature type="transmembrane region" description="Helical" evidence="1">
    <location>
        <begin position="173"/>
        <end position="191"/>
    </location>
</feature>
<feature type="transmembrane region" description="Helical" evidence="1">
    <location>
        <begin position="138"/>
        <end position="161"/>
    </location>
</feature>
<comment type="caution">
    <text evidence="3">The sequence shown here is derived from an EMBL/GenBank/DDBJ whole genome shotgun (WGS) entry which is preliminary data.</text>
</comment>
<gene>
    <name evidence="3" type="ORF">ACFSQP_06360</name>
</gene>
<feature type="transmembrane region" description="Helical" evidence="1">
    <location>
        <begin position="262"/>
        <end position="280"/>
    </location>
</feature>
<evidence type="ECO:0000313" key="3">
    <source>
        <dbReference type="EMBL" id="MFD2551436.1"/>
    </source>
</evidence>
<evidence type="ECO:0000259" key="2">
    <source>
        <dbReference type="Pfam" id="PF00892"/>
    </source>
</evidence>
<keyword evidence="4" id="KW-1185">Reference proteome</keyword>
<dbReference type="SUPFAM" id="SSF103481">
    <property type="entry name" value="Multidrug resistance efflux transporter EmrE"/>
    <property type="match status" value="1"/>
</dbReference>
<proteinExistence type="predicted"/>
<dbReference type="EMBL" id="JBHULS010000002">
    <property type="protein sequence ID" value="MFD2551436.1"/>
    <property type="molecule type" value="Genomic_DNA"/>
</dbReference>
<evidence type="ECO:0000256" key="1">
    <source>
        <dbReference type="SAM" id="Phobius"/>
    </source>
</evidence>
<sequence length="283" mass="31916">MAFLILAILLFSFNNVLWKSFLSKTSVLFLATYRSFVTSTIALCLLFIFYNVFPLDYSSILRISLGSLFGAIGLYSMLTIIQKKSLQWVAVYNLIGVCFTAFYLWLFENINISAAITGLSIIILGFVFYSYSNSASKIAISIPQHFILLLMTCSFNLSGILHWKNLAKEIPPILIIANQELIVFSIGFLLLLKRKEIKRVQANIGPYFKKIVLMSLIVFIALFFSFMGLKDTNPLISSVLFLASPLTTIVFSALFFKERITLINWIAILVIAVGALVVHWQTL</sequence>
<organism evidence="3 4">
    <name type="scientific">Bizionia sediminis</name>
    <dbReference type="NCBI Taxonomy" id="1737064"/>
    <lineage>
        <taxon>Bacteria</taxon>
        <taxon>Pseudomonadati</taxon>
        <taxon>Bacteroidota</taxon>
        <taxon>Flavobacteriia</taxon>
        <taxon>Flavobacteriales</taxon>
        <taxon>Flavobacteriaceae</taxon>
        <taxon>Bizionia</taxon>
    </lineage>
</organism>
<name>A0ABW5KUP9_9FLAO</name>
<feature type="domain" description="EamA" evidence="2">
    <location>
        <begin position="163"/>
        <end position="278"/>
    </location>
</feature>
<feature type="transmembrane region" description="Helical" evidence="1">
    <location>
        <begin position="112"/>
        <end position="131"/>
    </location>
</feature>
<evidence type="ECO:0000313" key="4">
    <source>
        <dbReference type="Proteomes" id="UP001597472"/>
    </source>
</evidence>
<dbReference type="Proteomes" id="UP001597472">
    <property type="component" value="Unassembled WGS sequence"/>
</dbReference>
<protein>
    <submittedName>
        <fullName evidence="3">EamA family transporter</fullName>
    </submittedName>
</protein>
<keyword evidence="1" id="KW-0812">Transmembrane</keyword>
<keyword evidence="1" id="KW-0472">Membrane</keyword>
<accession>A0ABW5KUP9</accession>